<dbReference type="EMBL" id="JAQQEZ010000015">
    <property type="protein sequence ID" value="MFM0003674.1"/>
    <property type="molecule type" value="Genomic_DNA"/>
</dbReference>
<dbReference type="Gene3D" id="2.130.10.10">
    <property type="entry name" value="YVTN repeat-like/Quinoprotein amine dehydrogenase"/>
    <property type="match status" value="1"/>
</dbReference>
<evidence type="ECO:0008006" key="3">
    <source>
        <dbReference type="Google" id="ProtNLM"/>
    </source>
</evidence>
<dbReference type="SUPFAM" id="SSF63829">
    <property type="entry name" value="Calcium-dependent phosphotriesterase"/>
    <property type="match status" value="1"/>
</dbReference>
<evidence type="ECO:0000313" key="1">
    <source>
        <dbReference type="EMBL" id="MFM0003674.1"/>
    </source>
</evidence>
<sequence length="406" mass="42712">MANATKWITVLGHSIAGSSWKAPCRVSCRRFLRAWLGVLCALLLAGNLAQAATVHGGDILVVDARASKLFLVNPNTGARTIISDFLDPTQGPVDRSFLAGVAIGRGQIFVAAATTGIYAVDPRTGNRTLVSDFTTGPFRGDVFGSTVDASGRLMTNWAQPQFGGAPRSIVRIDTLTGTRVVVSDLANPAQGDVFNCCVAYFTDLALEKTGAVVASVTWFVPVGPSRDVGDMYRVDPVTGQRSLLSDFNSPAQGATDLVPSTGIAVETSGQILVNSHGSSIAPVPRNLLLRIDPNTGNRAVLSDFDNAAQGPLGWRLSGIALEQPRAGGIIVGAGNPANRVTDPTLLFRVDPQTGRRTLLSNSRNLKQGPPFVWISEIAVVPENANDAGFVAAPRTNPFASPFGPLE</sequence>
<reference evidence="1 2" key="1">
    <citation type="journal article" date="2024" name="Chem. Sci.">
        <title>Discovery of megapolipeptins by genome mining of a Burkholderiales bacteria collection.</title>
        <authorList>
            <person name="Paulo B.S."/>
            <person name="Recchia M.J.J."/>
            <person name="Lee S."/>
            <person name="Fergusson C.H."/>
            <person name="Romanowski S.B."/>
            <person name="Hernandez A."/>
            <person name="Krull N."/>
            <person name="Liu D.Y."/>
            <person name="Cavanagh H."/>
            <person name="Bos A."/>
            <person name="Gray C.A."/>
            <person name="Murphy B.T."/>
            <person name="Linington R.G."/>
            <person name="Eustaquio A.S."/>
        </authorList>
    </citation>
    <scope>NUCLEOTIDE SEQUENCE [LARGE SCALE GENOMIC DNA]</scope>
    <source>
        <strain evidence="1 2">RL17-350-BIC-A</strain>
    </source>
</reference>
<protein>
    <recommendedName>
        <fullName evidence="3">YncE family protein</fullName>
    </recommendedName>
</protein>
<comment type="caution">
    <text evidence="1">The sequence shown here is derived from an EMBL/GenBank/DDBJ whole genome shotgun (WGS) entry which is preliminary data.</text>
</comment>
<evidence type="ECO:0000313" key="2">
    <source>
        <dbReference type="Proteomes" id="UP001629230"/>
    </source>
</evidence>
<name>A0ABW9AU22_9BURK</name>
<proteinExistence type="predicted"/>
<dbReference type="InterPro" id="IPR015943">
    <property type="entry name" value="WD40/YVTN_repeat-like_dom_sf"/>
</dbReference>
<dbReference type="RefSeq" id="WP_408178687.1">
    <property type="nucleotide sequence ID" value="NZ_JAQQEZ010000015.1"/>
</dbReference>
<organism evidence="1 2">
    <name type="scientific">Paraburkholderia dipogonis</name>
    <dbReference type="NCBI Taxonomy" id="1211383"/>
    <lineage>
        <taxon>Bacteria</taxon>
        <taxon>Pseudomonadati</taxon>
        <taxon>Pseudomonadota</taxon>
        <taxon>Betaproteobacteria</taxon>
        <taxon>Burkholderiales</taxon>
        <taxon>Burkholderiaceae</taxon>
        <taxon>Paraburkholderia</taxon>
    </lineage>
</organism>
<accession>A0ABW9AU22</accession>
<gene>
    <name evidence="1" type="ORF">PQR57_21895</name>
</gene>
<keyword evidence="2" id="KW-1185">Reference proteome</keyword>
<dbReference type="Proteomes" id="UP001629230">
    <property type="component" value="Unassembled WGS sequence"/>
</dbReference>